<dbReference type="GO" id="GO:0004784">
    <property type="term" value="F:superoxide dismutase activity"/>
    <property type="evidence" value="ECO:0007669"/>
    <property type="project" value="UniProtKB-EC"/>
</dbReference>
<evidence type="ECO:0000256" key="4">
    <source>
        <dbReference type="ARBA" id="ARBA00023002"/>
    </source>
</evidence>
<evidence type="ECO:0000256" key="6">
    <source>
        <dbReference type="RuleBase" id="RU000414"/>
    </source>
</evidence>
<evidence type="ECO:0000313" key="9">
    <source>
        <dbReference type="EMBL" id="KKQ28189.1"/>
    </source>
</evidence>
<dbReference type="STRING" id="1619046.US42_C0001G0040"/>
<dbReference type="InterPro" id="IPR036314">
    <property type="entry name" value="SOD_C_sf"/>
</dbReference>
<evidence type="ECO:0000259" key="7">
    <source>
        <dbReference type="Pfam" id="PF00081"/>
    </source>
</evidence>
<dbReference type="FunFam" id="3.55.40.20:FF:000004">
    <property type="entry name" value="Superoxide dismutase [Fe]"/>
    <property type="match status" value="1"/>
</dbReference>
<comment type="caution">
    <text evidence="9">The sequence shown here is derived from an EMBL/GenBank/DDBJ whole genome shotgun (WGS) entry which is preliminary data.</text>
</comment>
<evidence type="ECO:0000259" key="8">
    <source>
        <dbReference type="Pfam" id="PF02777"/>
    </source>
</evidence>
<name>A0A0G0IVM6_9BACT</name>
<dbReference type="SUPFAM" id="SSF54719">
    <property type="entry name" value="Fe,Mn superoxide dismutase (SOD), C-terminal domain"/>
    <property type="match status" value="1"/>
</dbReference>
<feature type="binding site" evidence="5">
    <location>
        <position position="27"/>
    </location>
    <ligand>
        <name>Mn(2+)</name>
        <dbReference type="ChEBI" id="CHEBI:29035"/>
    </ligand>
</feature>
<dbReference type="InterPro" id="IPR019831">
    <property type="entry name" value="Mn/Fe_SOD_N"/>
</dbReference>
<dbReference type="SUPFAM" id="SSF46609">
    <property type="entry name" value="Fe,Mn superoxide dismutase (SOD), N-terminal domain"/>
    <property type="match status" value="1"/>
</dbReference>
<accession>A0A0G0IVM6</accession>
<dbReference type="PRINTS" id="PR01703">
    <property type="entry name" value="MNSODISMTASE"/>
</dbReference>
<dbReference type="AlphaFoldDB" id="A0A0G0IVM6"/>
<gene>
    <name evidence="9" type="ORF">US42_C0001G0040</name>
</gene>
<dbReference type="PANTHER" id="PTHR43595">
    <property type="entry name" value="37S RIBOSOMAL PROTEIN S26, MITOCHONDRIAL"/>
    <property type="match status" value="1"/>
</dbReference>
<feature type="domain" description="Manganese/iron superoxide dismutase N-terminal" evidence="7">
    <location>
        <begin position="2"/>
        <end position="91"/>
    </location>
</feature>
<evidence type="ECO:0000256" key="2">
    <source>
        <dbReference type="ARBA" id="ARBA00012682"/>
    </source>
</evidence>
<reference evidence="9 10" key="1">
    <citation type="journal article" date="2015" name="Nature">
        <title>rRNA introns, odd ribosomes, and small enigmatic genomes across a large radiation of phyla.</title>
        <authorList>
            <person name="Brown C.T."/>
            <person name="Hug L.A."/>
            <person name="Thomas B.C."/>
            <person name="Sharon I."/>
            <person name="Castelle C.J."/>
            <person name="Singh A."/>
            <person name="Wilkins M.J."/>
            <person name="Williams K.H."/>
            <person name="Banfield J.F."/>
        </authorList>
    </citation>
    <scope>NUCLEOTIDE SEQUENCE [LARGE SCALE GENOMIC DNA]</scope>
</reference>
<dbReference type="InterPro" id="IPR036324">
    <property type="entry name" value="Mn/Fe_SOD_N_sf"/>
</dbReference>
<feature type="binding site" evidence="5">
    <location>
        <position position="84"/>
    </location>
    <ligand>
        <name>Mn(2+)</name>
        <dbReference type="ChEBI" id="CHEBI:29035"/>
    </ligand>
</feature>
<feature type="domain" description="Manganese/iron superoxide dismutase C-terminal" evidence="8">
    <location>
        <begin position="99"/>
        <end position="190"/>
    </location>
</feature>
<proteinExistence type="inferred from homology"/>
<sequence>MKFELPKLSYAFEALEPHLDAQTVEIHYTKHHQTYLNNFQAIVDKYTELAEMTAEEILTNLEKLKVDDADWTKLKNMGGGFVNHNLYWSNLGPRKEVDENLVNKITTEFGSIEKFKEDFTNLATSLFGSGWVWLVEEPNGKLNIYQLPNQDSPLTLGHKPILALDIWEHAYYLKYQNKRADYINAWWQAVKII</sequence>
<dbReference type="GO" id="GO:0005737">
    <property type="term" value="C:cytoplasm"/>
    <property type="evidence" value="ECO:0007669"/>
    <property type="project" value="TreeGrafter"/>
</dbReference>
<dbReference type="EMBL" id="LBSX01000001">
    <property type="protein sequence ID" value="KKQ28189.1"/>
    <property type="molecule type" value="Genomic_DNA"/>
</dbReference>
<dbReference type="Proteomes" id="UP000034849">
    <property type="component" value="Unassembled WGS sequence"/>
</dbReference>
<comment type="catalytic activity">
    <reaction evidence="6">
        <text>2 superoxide + 2 H(+) = H2O2 + O2</text>
        <dbReference type="Rhea" id="RHEA:20696"/>
        <dbReference type="ChEBI" id="CHEBI:15378"/>
        <dbReference type="ChEBI" id="CHEBI:15379"/>
        <dbReference type="ChEBI" id="CHEBI:16240"/>
        <dbReference type="ChEBI" id="CHEBI:18421"/>
        <dbReference type="EC" id="1.15.1.1"/>
    </reaction>
</comment>
<dbReference type="Gene3D" id="3.55.40.20">
    <property type="entry name" value="Iron/manganese superoxide dismutase, C-terminal domain"/>
    <property type="match status" value="1"/>
</dbReference>
<dbReference type="PATRIC" id="fig|1619046.3.peg.40"/>
<keyword evidence="3 5" id="KW-0479">Metal-binding</keyword>
<dbReference type="EC" id="1.15.1.1" evidence="2 6"/>
<feature type="binding site" evidence="5">
    <location>
        <position position="169"/>
    </location>
    <ligand>
        <name>Mn(2+)</name>
        <dbReference type="ChEBI" id="CHEBI:29035"/>
    </ligand>
</feature>
<comment type="similarity">
    <text evidence="1 6">Belongs to the iron/manganese superoxide dismutase family.</text>
</comment>
<protein>
    <recommendedName>
        <fullName evidence="2 6">Superoxide dismutase</fullName>
        <ecNumber evidence="2 6">1.15.1.1</ecNumber>
    </recommendedName>
</protein>
<dbReference type="GO" id="GO:0046872">
    <property type="term" value="F:metal ion binding"/>
    <property type="evidence" value="ECO:0007669"/>
    <property type="project" value="UniProtKB-KW"/>
</dbReference>
<dbReference type="InterPro" id="IPR019832">
    <property type="entry name" value="Mn/Fe_SOD_C"/>
</dbReference>
<keyword evidence="4 6" id="KW-0560">Oxidoreductase</keyword>
<evidence type="ECO:0000313" key="10">
    <source>
        <dbReference type="Proteomes" id="UP000034849"/>
    </source>
</evidence>
<feature type="binding site" evidence="5">
    <location>
        <position position="165"/>
    </location>
    <ligand>
        <name>Mn(2+)</name>
        <dbReference type="ChEBI" id="CHEBI:29035"/>
    </ligand>
</feature>
<evidence type="ECO:0000256" key="3">
    <source>
        <dbReference type="ARBA" id="ARBA00022723"/>
    </source>
</evidence>
<comment type="function">
    <text evidence="6">Destroys radicals which are normally produced within the cells and which are toxic to biological systems.</text>
</comment>
<dbReference type="Gene3D" id="1.10.287.990">
    <property type="entry name" value="Fe,Mn superoxide dismutase (SOD) domain"/>
    <property type="match status" value="1"/>
</dbReference>
<evidence type="ECO:0000256" key="1">
    <source>
        <dbReference type="ARBA" id="ARBA00008714"/>
    </source>
</evidence>
<dbReference type="PROSITE" id="PS00088">
    <property type="entry name" value="SOD_MN"/>
    <property type="match status" value="1"/>
</dbReference>
<dbReference type="InterPro" id="IPR019833">
    <property type="entry name" value="Mn/Fe_SOD_BS"/>
</dbReference>
<dbReference type="InterPro" id="IPR001189">
    <property type="entry name" value="Mn/Fe_SOD"/>
</dbReference>
<dbReference type="PIRSF" id="PIRSF000349">
    <property type="entry name" value="SODismutase"/>
    <property type="match status" value="1"/>
</dbReference>
<dbReference type="PANTHER" id="PTHR43595:SF2">
    <property type="entry name" value="SMALL RIBOSOMAL SUBUNIT PROTEIN MS42"/>
    <property type="match status" value="1"/>
</dbReference>
<organism evidence="9 10">
    <name type="scientific">Candidatus Magasanikbacteria bacterium GW2011_GWC2_37_14</name>
    <dbReference type="NCBI Taxonomy" id="1619046"/>
    <lineage>
        <taxon>Bacteria</taxon>
        <taxon>Candidatus Magasanikiibacteriota</taxon>
    </lineage>
</organism>
<dbReference type="Pfam" id="PF02777">
    <property type="entry name" value="Sod_Fe_C"/>
    <property type="match status" value="1"/>
</dbReference>
<dbReference type="Pfam" id="PF00081">
    <property type="entry name" value="Sod_Fe_N"/>
    <property type="match status" value="1"/>
</dbReference>
<evidence type="ECO:0000256" key="5">
    <source>
        <dbReference type="PIRSR" id="PIRSR000349-1"/>
    </source>
</evidence>